<accession>A0A176WQI8</accession>
<organism evidence="2 3">
    <name type="scientific">Marchantia polymorpha subsp. ruderalis</name>
    <dbReference type="NCBI Taxonomy" id="1480154"/>
    <lineage>
        <taxon>Eukaryota</taxon>
        <taxon>Viridiplantae</taxon>
        <taxon>Streptophyta</taxon>
        <taxon>Embryophyta</taxon>
        <taxon>Marchantiophyta</taxon>
        <taxon>Marchantiopsida</taxon>
        <taxon>Marchantiidae</taxon>
        <taxon>Marchantiales</taxon>
        <taxon>Marchantiaceae</taxon>
        <taxon>Marchantia</taxon>
    </lineage>
</organism>
<reference evidence="2" key="1">
    <citation type="submission" date="2016-03" db="EMBL/GenBank/DDBJ databases">
        <title>Mechanisms controlling the formation of the plant cell surface in tip-growing cells are functionally conserved among land plants.</title>
        <authorList>
            <person name="Honkanen S."/>
            <person name="Jones V.A."/>
            <person name="Morieri G."/>
            <person name="Champion C."/>
            <person name="Hetherington A.J."/>
            <person name="Kelly S."/>
            <person name="Saint-Marcoux D."/>
            <person name="Proust H."/>
            <person name="Prescott H."/>
            <person name="Dolan L."/>
        </authorList>
    </citation>
    <scope>NUCLEOTIDE SEQUENCE [LARGE SCALE GENOMIC DNA]</scope>
    <source>
        <tissue evidence="2">Whole gametophyte</tissue>
    </source>
</reference>
<keyword evidence="3" id="KW-1185">Reference proteome</keyword>
<evidence type="ECO:0000256" key="1">
    <source>
        <dbReference type="SAM" id="MobiDB-lite"/>
    </source>
</evidence>
<feature type="region of interest" description="Disordered" evidence="1">
    <location>
        <begin position="35"/>
        <end position="69"/>
    </location>
</feature>
<name>A0A176WQI8_MARPO</name>
<dbReference type="Proteomes" id="UP000077202">
    <property type="component" value="Unassembled WGS sequence"/>
</dbReference>
<dbReference type="AlphaFoldDB" id="A0A176WQI8"/>
<protein>
    <submittedName>
        <fullName evidence="2">Uncharacterized protein</fullName>
    </submittedName>
</protein>
<evidence type="ECO:0000313" key="2">
    <source>
        <dbReference type="EMBL" id="OAE35369.1"/>
    </source>
</evidence>
<evidence type="ECO:0000313" key="3">
    <source>
        <dbReference type="Proteomes" id="UP000077202"/>
    </source>
</evidence>
<dbReference type="EMBL" id="LVLJ01000173">
    <property type="protein sequence ID" value="OAE35369.1"/>
    <property type="molecule type" value="Genomic_DNA"/>
</dbReference>
<proteinExistence type="predicted"/>
<gene>
    <name evidence="2" type="ORF">AXG93_464s1010</name>
</gene>
<sequence length="106" mass="11526">MIWSNLIFEQMAPNNVTHLGPSAKRTRLSSEAVHRLPSGATQTKSNELHVGPVWKRGRGGGGGGAMPDRPYATTDVAFCFSEESELAAAEQKQSSSSRRRVEVKKT</sequence>
<comment type="caution">
    <text evidence="2">The sequence shown here is derived from an EMBL/GenBank/DDBJ whole genome shotgun (WGS) entry which is preliminary data.</text>
</comment>